<proteinExistence type="predicted"/>
<evidence type="ECO:0000313" key="2">
    <source>
        <dbReference type="Proteomes" id="UP000289440"/>
    </source>
</evidence>
<protein>
    <submittedName>
        <fullName evidence="1">Uncharacterized protein</fullName>
    </submittedName>
</protein>
<sequence>MLFYKKLVNYLKQLKKRKQIKVFLKKENAWEKYKFTLSDNKVFFLSLKFKTTFNLPLKLKEMQRFEHSLCYEFDTKTFISIAEILLKKENLKSVEKIDFLKKELSSFIFYKIKYFSFSQMSKQFLFEKQAREHFNNFSNALIEQTPNFNLIIQKVLGIFY</sequence>
<accession>A0A449A586</accession>
<name>A0A449A586_9BACT</name>
<dbReference type="KEGG" id="mnu:NCTC10166_00281"/>
<reference evidence="1 2" key="1">
    <citation type="submission" date="2019-01" db="EMBL/GenBank/DDBJ databases">
        <authorList>
            <consortium name="Pathogen Informatics"/>
        </authorList>
    </citation>
    <scope>NUCLEOTIDE SEQUENCE [LARGE SCALE GENOMIC DNA]</scope>
    <source>
        <strain evidence="1 2">NCTC10166</strain>
    </source>
</reference>
<dbReference type="EMBL" id="LR214951">
    <property type="protein sequence ID" value="VEU59313.1"/>
    <property type="molecule type" value="Genomic_DNA"/>
</dbReference>
<evidence type="ECO:0000313" key="1">
    <source>
        <dbReference type="EMBL" id="VEU59313.1"/>
    </source>
</evidence>
<dbReference type="Proteomes" id="UP000289440">
    <property type="component" value="Chromosome"/>
</dbReference>
<keyword evidence="2" id="KW-1185">Reference proteome</keyword>
<dbReference type="AlphaFoldDB" id="A0A449A586"/>
<organism evidence="1 2">
    <name type="scientific">Mesomycoplasma neurolyticum</name>
    <dbReference type="NCBI Taxonomy" id="2120"/>
    <lineage>
        <taxon>Bacteria</taxon>
        <taxon>Bacillati</taxon>
        <taxon>Mycoplasmatota</taxon>
        <taxon>Mycoplasmoidales</taxon>
        <taxon>Metamycoplasmataceae</taxon>
        <taxon>Mesomycoplasma</taxon>
    </lineage>
</organism>
<gene>
    <name evidence="1" type="ORF">NCTC10166_00281</name>
</gene>